<name>A0A9W9DIP8_9AGAR</name>
<protein>
    <submittedName>
        <fullName evidence="1">Uncharacterized protein</fullName>
    </submittedName>
</protein>
<dbReference type="Proteomes" id="UP001150238">
    <property type="component" value="Unassembled WGS sequence"/>
</dbReference>
<sequence length="115" mass="12652">MTLRIMTSVRSNSTLVWSRLIYSNPEVEAVSGNGNSISMLMPKKLHPSSDYFDRLLLSDGTAISHFSSPPTFEGTLMLQNTGFLSTNPGLPSIGYDAVLRFNCFALWGEFQAGSR</sequence>
<evidence type="ECO:0000313" key="2">
    <source>
        <dbReference type="Proteomes" id="UP001150238"/>
    </source>
</evidence>
<reference evidence="1" key="1">
    <citation type="submission" date="2022-08" db="EMBL/GenBank/DDBJ databases">
        <authorList>
            <consortium name="DOE Joint Genome Institute"/>
            <person name="Min B."/>
            <person name="Riley R."/>
            <person name="Sierra-Patev S."/>
            <person name="Naranjo-Ortiz M."/>
            <person name="Looney B."/>
            <person name="Konkel Z."/>
            <person name="Slot J.C."/>
            <person name="Sakamoto Y."/>
            <person name="Steenwyk J.L."/>
            <person name="Rokas A."/>
            <person name="Carro J."/>
            <person name="Camarero S."/>
            <person name="Ferreira P."/>
            <person name="Molpeceres G."/>
            <person name="Ruiz-Duenas F.J."/>
            <person name="Serrano A."/>
            <person name="Henrissat B."/>
            <person name="Drula E."/>
            <person name="Hughes K.W."/>
            <person name="Mata J.L."/>
            <person name="Ishikawa N.K."/>
            <person name="Vargas-Isla R."/>
            <person name="Ushijima S."/>
            <person name="Smith C.A."/>
            <person name="Ahrendt S."/>
            <person name="Andreopoulos W."/>
            <person name="He G."/>
            <person name="Labutti K."/>
            <person name="Lipzen A."/>
            <person name="Ng V."/>
            <person name="Sandor L."/>
            <person name="Barry K."/>
            <person name="Martinez A.T."/>
            <person name="Xiao Y."/>
            <person name="Gibbons J.G."/>
            <person name="Terashima K."/>
            <person name="Hibbett D.S."/>
            <person name="Grigoriev I.V."/>
        </authorList>
    </citation>
    <scope>NUCLEOTIDE SEQUENCE</scope>
    <source>
        <strain evidence="1">Sp2 HRB7682 ss15</strain>
    </source>
</reference>
<organism evidence="1 2">
    <name type="scientific">Lentinula lateritia</name>
    <dbReference type="NCBI Taxonomy" id="40482"/>
    <lineage>
        <taxon>Eukaryota</taxon>
        <taxon>Fungi</taxon>
        <taxon>Dikarya</taxon>
        <taxon>Basidiomycota</taxon>
        <taxon>Agaricomycotina</taxon>
        <taxon>Agaricomycetes</taxon>
        <taxon>Agaricomycetidae</taxon>
        <taxon>Agaricales</taxon>
        <taxon>Marasmiineae</taxon>
        <taxon>Omphalotaceae</taxon>
        <taxon>Lentinula</taxon>
    </lineage>
</organism>
<dbReference type="AlphaFoldDB" id="A0A9W9DIP8"/>
<reference evidence="1" key="2">
    <citation type="journal article" date="2023" name="Proc. Natl. Acad. Sci. U.S.A.">
        <title>A global phylogenomic analysis of the shiitake genus Lentinula.</title>
        <authorList>
            <person name="Sierra-Patev S."/>
            <person name="Min B."/>
            <person name="Naranjo-Ortiz M."/>
            <person name="Looney B."/>
            <person name="Konkel Z."/>
            <person name="Slot J.C."/>
            <person name="Sakamoto Y."/>
            <person name="Steenwyk J.L."/>
            <person name="Rokas A."/>
            <person name="Carro J."/>
            <person name="Camarero S."/>
            <person name="Ferreira P."/>
            <person name="Molpeceres G."/>
            <person name="Ruiz-Duenas F.J."/>
            <person name="Serrano A."/>
            <person name="Henrissat B."/>
            <person name="Drula E."/>
            <person name="Hughes K.W."/>
            <person name="Mata J.L."/>
            <person name="Ishikawa N.K."/>
            <person name="Vargas-Isla R."/>
            <person name="Ushijima S."/>
            <person name="Smith C.A."/>
            <person name="Donoghue J."/>
            <person name="Ahrendt S."/>
            <person name="Andreopoulos W."/>
            <person name="He G."/>
            <person name="LaButti K."/>
            <person name="Lipzen A."/>
            <person name="Ng V."/>
            <person name="Riley R."/>
            <person name="Sandor L."/>
            <person name="Barry K."/>
            <person name="Martinez A.T."/>
            <person name="Xiao Y."/>
            <person name="Gibbons J.G."/>
            <person name="Terashima K."/>
            <person name="Grigoriev I.V."/>
            <person name="Hibbett D."/>
        </authorList>
    </citation>
    <scope>NUCLEOTIDE SEQUENCE</scope>
    <source>
        <strain evidence="1">Sp2 HRB7682 ss15</strain>
    </source>
</reference>
<dbReference type="EMBL" id="JANVFS010000027">
    <property type="protein sequence ID" value="KAJ4472495.1"/>
    <property type="molecule type" value="Genomic_DNA"/>
</dbReference>
<accession>A0A9W9DIP8</accession>
<comment type="caution">
    <text evidence="1">The sequence shown here is derived from an EMBL/GenBank/DDBJ whole genome shotgun (WGS) entry which is preliminary data.</text>
</comment>
<gene>
    <name evidence="1" type="ORF">C8J55DRAFT_146576</name>
</gene>
<evidence type="ECO:0000313" key="1">
    <source>
        <dbReference type="EMBL" id="KAJ4472495.1"/>
    </source>
</evidence>
<proteinExistence type="predicted"/>